<protein>
    <recommendedName>
        <fullName evidence="1">RNA-directed RNA polymerase</fullName>
        <ecNumber evidence="1">2.7.7.48</ecNumber>
    </recommendedName>
    <alternativeName>
        <fullName evidence="7">RNA replicase beta chain</fullName>
    </alternativeName>
</protein>
<evidence type="ECO:0000256" key="3">
    <source>
        <dbReference type="ARBA" id="ARBA00022679"/>
    </source>
</evidence>
<keyword evidence="9" id="KW-0479">Metal-binding</keyword>
<dbReference type="InterPro" id="IPR007096">
    <property type="entry name" value="RNA-dir_Rpol_cat_phage"/>
</dbReference>
<dbReference type="GO" id="GO:0003968">
    <property type="term" value="F:RNA-directed RNA polymerase activity"/>
    <property type="evidence" value="ECO:0007669"/>
    <property type="project" value="UniProtKB-KW"/>
</dbReference>
<feature type="binding site" evidence="9">
    <location>
        <position position="445"/>
    </location>
    <ligand>
        <name>Mg(2+)</name>
        <dbReference type="ChEBI" id="CHEBI:18420"/>
        <label>2</label>
    </ligand>
</feature>
<dbReference type="GO" id="GO:0000166">
    <property type="term" value="F:nucleotide binding"/>
    <property type="evidence" value="ECO:0007669"/>
    <property type="project" value="UniProtKB-KW"/>
</dbReference>
<evidence type="ECO:0000256" key="6">
    <source>
        <dbReference type="ARBA" id="ARBA00022953"/>
    </source>
</evidence>
<feature type="binding site" evidence="9">
    <location>
        <position position="347"/>
    </location>
    <ligand>
        <name>Mg(2+)</name>
        <dbReference type="ChEBI" id="CHEBI:18420"/>
        <label>2</label>
    </ligand>
</feature>
<gene>
    <name evidence="11" type="ORF">H2RhizoLitter491266_000004</name>
</gene>
<sequence length="607" mass="67706">MKSLTSLWSCTAQEMAVRCCTSATLDVKTVESRIKHEGLPFLAVSLAIFGKATQKWLDQGFVVPSDVPGFARGRGRLIGLPVFLSGFLGRVFNPRSGTLLDNPDIEAIYAIRQLTLMFSKIALPSDALTGSPNQVVKPGRERRAMLEYVQCEQEVRFSDASLDASEMERFKRMSEVLFGPVFAWMEKSIALNRLIPKHGPGAVADRLSSNAKWNQRSWTTRLQQIFSADDYLFPSPNFRSDLEWKRFYGVSATETCYMSSVERVDLLEPGAEVPVRVIAVPKTLDTPRIIAIEPTCMQYMQQALSGLIRDGIKRDDFLRSVVGLDDQDPNRFLAHLGSLSGDLATLDLSEASDRVSNQHVLNLLAGYPLLLAAVQATRSRKADVPGFGVQRLAKFAPMGSALCFPIEGMVFLTIIFLGIERELNVPLSRETIVNRFCEQVRVFGDDLIVPKDYVLSVVDELSAFGHKVNISKSFWTGKFRESCGREYYDGLDVSIVKVRQTLPTRRQDASGVISAVSLRNQLYWAGLWKSAGWMDDYLGRLLKAFPNVAPTSPVLGRESALGYQFHRLDPYVHSPLVKGYYMHAESPRDPLSGSGALLKCLLREEKL</sequence>
<evidence type="ECO:0000256" key="1">
    <source>
        <dbReference type="ARBA" id="ARBA00012494"/>
    </source>
</evidence>
<dbReference type="EMBL" id="MN034028">
    <property type="protein sequence ID" value="QDH88354.1"/>
    <property type="molecule type" value="Genomic_RNA"/>
</dbReference>
<comment type="cofactor">
    <cofactor evidence="9">
        <name>Mg(2+)</name>
        <dbReference type="ChEBI" id="CHEBI:18420"/>
    </cofactor>
    <text evidence="9">Binds 2 Mg(2+) per subunit.</text>
</comment>
<feature type="non-terminal residue" evidence="11">
    <location>
        <position position="607"/>
    </location>
</feature>
<evidence type="ECO:0000313" key="11">
    <source>
        <dbReference type="EMBL" id="QDH88354.1"/>
    </source>
</evidence>
<evidence type="ECO:0000256" key="8">
    <source>
        <dbReference type="ARBA" id="ARBA00048744"/>
    </source>
</evidence>
<proteinExistence type="predicted"/>
<evidence type="ECO:0000259" key="10">
    <source>
        <dbReference type="PROSITE" id="PS50522"/>
    </source>
</evidence>
<keyword evidence="6" id="KW-0693">Viral RNA replication</keyword>
<keyword evidence="9" id="KW-0460">Magnesium</keyword>
<evidence type="ECO:0000256" key="9">
    <source>
        <dbReference type="PIRSR" id="PIRSR605093-1"/>
    </source>
</evidence>
<keyword evidence="3" id="KW-0808">Transferase</keyword>
<evidence type="ECO:0000256" key="4">
    <source>
        <dbReference type="ARBA" id="ARBA00022695"/>
    </source>
</evidence>
<evidence type="ECO:0000256" key="5">
    <source>
        <dbReference type="ARBA" id="ARBA00022741"/>
    </source>
</evidence>
<keyword evidence="5" id="KW-0547">Nucleotide-binding</keyword>
<dbReference type="Pfam" id="PF03431">
    <property type="entry name" value="RNA_replicase_B"/>
    <property type="match status" value="1"/>
</dbReference>
<dbReference type="GO" id="GO:0039694">
    <property type="term" value="P:viral RNA genome replication"/>
    <property type="evidence" value="ECO:0007669"/>
    <property type="project" value="InterPro"/>
</dbReference>
<keyword evidence="2 11" id="KW-0696">RNA-directed RNA polymerase</keyword>
<evidence type="ECO:0000256" key="2">
    <source>
        <dbReference type="ARBA" id="ARBA00022484"/>
    </source>
</evidence>
<keyword evidence="4" id="KW-0548">Nucleotidyltransferase</keyword>
<feature type="domain" description="RdRp catalytic" evidence="10">
    <location>
        <begin position="332"/>
        <end position="477"/>
    </location>
</feature>
<dbReference type="EC" id="2.7.7.48" evidence="1"/>
<organism evidence="11">
    <name type="scientific">Leviviridae sp</name>
    <dbReference type="NCBI Taxonomy" id="2027243"/>
    <lineage>
        <taxon>Viruses</taxon>
        <taxon>Riboviria</taxon>
        <taxon>Orthornavirae</taxon>
        <taxon>Lenarviricota</taxon>
        <taxon>Leviviricetes</taxon>
        <taxon>Norzivirales</taxon>
        <taxon>Fiersviridae</taxon>
    </lineage>
</organism>
<evidence type="ECO:0000256" key="7">
    <source>
        <dbReference type="ARBA" id="ARBA00030248"/>
    </source>
</evidence>
<dbReference type="PROSITE" id="PS50522">
    <property type="entry name" value="RDRP_PHAGE"/>
    <property type="match status" value="1"/>
</dbReference>
<dbReference type="GO" id="GO:0046872">
    <property type="term" value="F:metal ion binding"/>
    <property type="evidence" value="ECO:0007669"/>
    <property type="project" value="UniProtKB-KW"/>
</dbReference>
<comment type="catalytic activity">
    <reaction evidence="8">
        <text>RNA(n) + a ribonucleoside 5'-triphosphate = RNA(n+1) + diphosphate</text>
        <dbReference type="Rhea" id="RHEA:21248"/>
        <dbReference type="Rhea" id="RHEA-COMP:14527"/>
        <dbReference type="Rhea" id="RHEA-COMP:17342"/>
        <dbReference type="ChEBI" id="CHEBI:33019"/>
        <dbReference type="ChEBI" id="CHEBI:61557"/>
        <dbReference type="ChEBI" id="CHEBI:140395"/>
        <dbReference type="EC" id="2.7.7.48"/>
    </reaction>
</comment>
<dbReference type="InterPro" id="IPR005093">
    <property type="entry name" value="RNArep_beta"/>
</dbReference>
<feature type="binding site" evidence="9">
    <location>
        <position position="446"/>
    </location>
    <ligand>
        <name>Mg(2+)</name>
        <dbReference type="ChEBI" id="CHEBI:18420"/>
        <label>2</label>
    </ligand>
</feature>
<accession>A0A514D416</accession>
<name>A0A514D416_9VIRU</name>
<reference evidence="11" key="1">
    <citation type="submission" date="2019-05" db="EMBL/GenBank/DDBJ databases">
        <title>Metatranscriptomic reconstruction reveals RNA viruses with the potential to shape carbon cycling in soil.</title>
        <authorList>
            <person name="Starr E.P."/>
            <person name="Nuccio E."/>
            <person name="Pett-Ridge J."/>
            <person name="Banfield J.F."/>
            <person name="Firestone M.K."/>
        </authorList>
    </citation>
    <scope>NUCLEOTIDE SEQUENCE</scope>
    <source>
        <strain evidence="11">H2_Rhizo_Litter_49_scaffold_1266</strain>
    </source>
</reference>